<dbReference type="EMBL" id="BQNB010017861">
    <property type="protein sequence ID" value="GJT68027.1"/>
    <property type="molecule type" value="Genomic_DNA"/>
</dbReference>
<dbReference type="PANTHER" id="PTHR11439:SF495">
    <property type="entry name" value="REVERSE TRANSCRIPTASE, RNA-DEPENDENT DNA POLYMERASE-RELATED"/>
    <property type="match status" value="1"/>
</dbReference>
<organism evidence="1 2">
    <name type="scientific">Tanacetum coccineum</name>
    <dbReference type="NCBI Taxonomy" id="301880"/>
    <lineage>
        <taxon>Eukaryota</taxon>
        <taxon>Viridiplantae</taxon>
        <taxon>Streptophyta</taxon>
        <taxon>Embryophyta</taxon>
        <taxon>Tracheophyta</taxon>
        <taxon>Spermatophyta</taxon>
        <taxon>Magnoliopsida</taxon>
        <taxon>eudicotyledons</taxon>
        <taxon>Gunneridae</taxon>
        <taxon>Pentapetalae</taxon>
        <taxon>asterids</taxon>
        <taxon>campanulids</taxon>
        <taxon>Asterales</taxon>
        <taxon>Asteraceae</taxon>
        <taxon>Asteroideae</taxon>
        <taxon>Anthemideae</taxon>
        <taxon>Anthemidinae</taxon>
        <taxon>Tanacetum</taxon>
    </lineage>
</organism>
<dbReference type="PANTHER" id="PTHR11439">
    <property type="entry name" value="GAG-POL-RELATED RETROTRANSPOSON"/>
    <property type="match status" value="1"/>
</dbReference>
<reference evidence="1" key="2">
    <citation type="submission" date="2022-01" db="EMBL/GenBank/DDBJ databases">
        <authorList>
            <person name="Yamashiro T."/>
            <person name="Shiraishi A."/>
            <person name="Satake H."/>
            <person name="Nakayama K."/>
        </authorList>
    </citation>
    <scope>NUCLEOTIDE SEQUENCE</scope>
</reference>
<comment type="caution">
    <text evidence="1">The sequence shown here is derived from an EMBL/GenBank/DDBJ whole genome shotgun (WGS) entry which is preliminary data.</text>
</comment>
<protein>
    <submittedName>
        <fullName evidence="1">Uncharacterized protein</fullName>
    </submittedName>
</protein>
<reference evidence="1" key="1">
    <citation type="journal article" date="2022" name="Int. J. Mol. Sci.">
        <title>Draft Genome of Tanacetum Coccineum: Genomic Comparison of Closely Related Tanacetum-Family Plants.</title>
        <authorList>
            <person name="Yamashiro T."/>
            <person name="Shiraishi A."/>
            <person name="Nakayama K."/>
            <person name="Satake H."/>
        </authorList>
    </citation>
    <scope>NUCLEOTIDE SEQUENCE</scope>
</reference>
<proteinExistence type="predicted"/>
<gene>
    <name evidence="1" type="ORF">Tco_1019507</name>
</gene>
<evidence type="ECO:0000313" key="1">
    <source>
        <dbReference type="EMBL" id="GJT68027.1"/>
    </source>
</evidence>
<keyword evidence="2" id="KW-1185">Reference proteome</keyword>
<evidence type="ECO:0000313" key="2">
    <source>
        <dbReference type="Proteomes" id="UP001151760"/>
    </source>
</evidence>
<dbReference type="Proteomes" id="UP001151760">
    <property type="component" value="Unassembled WGS sequence"/>
</dbReference>
<name>A0ABQ5FXE7_9ASTR</name>
<accession>A0ABQ5FXE7</accession>
<dbReference type="CDD" id="cd09272">
    <property type="entry name" value="RNase_HI_RT_Ty1"/>
    <property type="match status" value="1"/>
</dbReference>
<sequence length="344" mass="40103">MEEREMYTVEERSRLLAEYFENRKKQLAAERSAAIRNKPPTRTQLRSLMMTYLKHTGRYKHAQLNQKTLEEIQAIYITEQERAVDFMPIGSEKDERMIEKMNKKAFGVDEEEVLEEPDSTWITSQTERRCTPIETHKPLNKDEEAADVDVHLYRSMIGSLMYLTASRPVIMFAVCACSRFQVTPKTSHLHAMKRIFSDYAEANLDRKSTTGGCQFLGKRLITWQCKKQTIMATSTTEAEYVAAANCCGQVLWIQNQMLDYGFNFMNTKIYIDNESTICIVKNPMFHSKTKHIEIRHHFIRDAYEKQLIQVLKIHTDNNVAGLLTKAFDVSRYNFLIVNIRMIIL</sequence>